<evidence type="ECO:0000313" key="2">
    <source>
        <dbReference type="EMBL" id="MBM7716087.1"/>
    </source>
</evidence>
<keyword evidence="3" id="KW-1185">Reference proteome</keyword>
<dbReference type="PANTHER" id="PTHR23150">
    <property type="entry name" value="SULFATASE MODIFYING FACTOR 1, 2"/>
    <property type="match status" value="1"/>
</dbReference>
<protein>
    <submittedName>
        <fullName evidence="2">Formylglycine-generating enzyme required for sulfatase activity</fullName>
    </submittedName>
</protein>
<dbReference type="RefSeq" id="WP_077109577.1">
    <property type="nucleotide sequence ID" value="NZ_JAFBFH010000022.1"/>
</dbReference>
<dbReference type="Proteomes" id="UP000823485">
    <property type="component" value="Unassembled WGS sequence"/>
</dbReference>
<feature type="domain" description="Sulfatase-modifying factor enzyme-like" evidence="1">
    <location>
        <begin position="172"/>
        <end position="430"/>
    </location>
</feature>
<dbReference type="InterPro" id="IPR005532">
    <property type="entry name" value="SUMF_dom"/>
</dbReference>
<evidence type="ECO:0000313" key="3">
    <source>
        <dbReference type="Proteomes" id="UP000823485"/>
    </source>
</evidence>
<comment type="caution">
    <text evidence="2">The sequence shown here is derived from an EMBL/GenBank/DDBJ whole genome shotgun (WGS) entry which is preliminary data.</text>
</comment>
<dbReference type="Gene3D" id="3.90.1580.10">
    <property type="entry name" value="paralog of FGE (formylglycine-generating enzyme)"/>
    <property type="match status" value="1"/>
</dbReference>
<reference evidence="2 3" key="1">
    <citation type="submission" date="2021-01" db="EMBL/GenBank/DDBJ databases">
        <title>Genomic Encyclopedia of Type Strains, Phase IV (KMG-IV): sequencing the most valuable type-strain genomes for metagenomic binning, comparative biology and taxonomic classification.</title>
        <authorList>
            <person name="Goeker M."/>
        </authorList>
    </citation>
    <scope>NUCLEOTIDE SEQUENCE [LARGE SCALE GENOMIC DNA]</scope>
    <source>
        <strain evidence="2 3">DSM 105453</strain>
    </source>
</reference>
<name>A0ABS2R8W4_9BACI</name>
<accession>A0ABS2R8W4</accession>
<evidence type="ECO:0000259" key="1">
    <source>
        <dbReference type="Pfam" id="PF03781"/>
    </source>
</evidence>
<dbReference type="EMBL" id="JAFBFH010000022">
    <property type="protein sequence ID" value="MBM7716087.1"/>
    <property type="molecule type" value="Genomic_DNA"/>
</dbReference>
<dbReference type="InterPro" id="IPR042095">
    <property type="entry name" value="SUMF_sf"/>
</dbReference>
<proteinExistence type="predicted"/>
<dbReference type="Pfam" id="PF03781">
    <property type="entry name" value="FGE-sulfatase"/>
    <property type="match status" value="1"/>
</dbReference>
<dbReference type="PANTHER" id="PTHR23150:SF19">
    <property type="entry name" value="FORMYLGLYCINE-GENERATING ENZYME"/>
    <property type="match status" value="1"/>
</dbReference>
<dbReference type="SUPFAM" id="SSF56436">
    <property type="entry name" value="C-type lectin-like"/>
    <property type="match status" value="1"/>
</dbReference>
<dbReference type="InterPro" id="IPR016187">
    <property type="entry name" value="CTDL_fold"/>
</dbReference>
<sequence>MNPSEKVRSNLVQKFCLRCADTNVSKEEILEIQNLLDSHFPYLTEDELDEVLSSVIESDSAQLKICILNHLPRIKDTISWLPQFLLMLIRDPDESVSIKSMNIIQQFDIQGFEESLLTEIEKIIGGRKNIIGDIPIYDKRGLTALRLWEKLQNFKKPVMSTTREKVDVDLYNMILIPEGKFKKGIDKIVENPIINSLEIAYPSHEIFLKEYYIDKYPVTNKEYDQFCEAIEKNGHIWCHPDEECNKTHRRASFYSESAAPDHPVTGVDWYDAYAFAAWKGKKLPTADQWEKAARGENGYDYRNEQTLINDFIQAFNIKDFPLDMWRNTLIMQSHIIKTQTVFKKNCNQSPFGIVGMIGNIWEWTRTRYLDQKEQEPSFRGMDKSQVWDDWSGWTIVKGGSFTSIGELLHPAFYEKRLLIERNIDVGFRCVYEV</sequence>
<gene>
    <name evidence="2" type="ORF">JOC94_003098</name>
</gene>
<organism evidence="2 3">
    <name type="scientific">Siminovitchia thermophila</name>
    <dbReference type="NCBI Taxonomy" id="1245522"/>
    <lineage>
        <taxon>Bacteria</taxon>
        <taxon>Bacillati</taxon>
        <taxon>Bacillota</taxon>
        <taxon>Bacilli</taxon>
        <taxon>Bacillales</taxon>
        <taxon>Bacillaceae</taxon>
        <taxon>Siminovitchia</taxon>
    </lineage>
</organism>
<dbReference type="InterPro" id="IPR051043">
    <property type="entry name" value="Sulfatase_Mod_Factor_Kinase"/>
</dbReference>